<dbReference type="CDD" id="cd00077">
    <property type="entry name" value="HDc"/>
    <property type="match status" value="1"/>
</dbReference>
<name>A0A6G1H5E9_9PEZI</name>
<dbReference type="PANTHER" id="PTHR35569:SF1">
    <property type="entry name" value="CYANAMIDE HYDRATASE DDI2-RELATED"/>
    <property type="match status" value="1"/>
</dbReference>
<dbReference type="Pfam" id="PF01966">
    <property type="entry name" value="HD"/>
    <property type="match status" value="1"/>
</dbReference>
<dbReference type="Gene3D" id="1.10.3210.10">
    <property type="entry name" value="Hypothetical protein af1432"/>
    <property type="match status" value="1"/>
</dbReference>
<dbReference type="OrthoDB" id="2378324at2759"/>
<accession>A0A6G1H5E9</accession>
<reference evidence="2" key="1">
    <citation type="journal article" date="2020" name="Stud. Mycol.">
        <title>101 Dothideomycetes genomes: a test case for predicting lifestyles and emergence of pathogens.</title>
        <authorList>
            <person name="Haridas S."/>
            <person name="Albert R."/>
            <person name="Binder M."/>
            <person name="Bloem J."/>
            <person name="Labutti K."/>
            <person name="Salamov A."/>
            <person name="Andreopoulos B."/>
            <person name="Baker S."/>
            <person name="Barry K."/>
            <person name="Bills G."/>
            <person name="Bluhm B."/>
            <person name="Cannon C."/>
            <person name="Castanera R."/>
            <person name="Culley D."/>
            <person name="Daum C."/>
            <person name="Ezra D."/>
            <person name="Gonzalez J."/>
            <person name="Henrissat B."/>
            <person name="Kuo A."/>
            <person name="Liang C."/>
            <person name="Lipzen A."/>
            <person name="Lutzoni F."/>
            <person name="Magnuson J."/>
            <person name="Mondo S."/>
            <person name="Nolan M."/>
            <person name="Ohm R."/>
            <person name="Pangilinan J."/>
            <person name="Park H.-J."/>
            <person name="Ramirez L."/>
            <person name="Alfaro M."/>
            <person name="Sun H."/>
            <person name="Tritt A."/>
            <person name="Yoshinaga Y."/>
            <person name="Zwiers L.-H."/>
            <person name="Turgeon B."/>
            <person name="Goodwin S."/>
            <person name="Spatafora J."/>
            <person name="Crous P."/>
            <person name="Grigoriev I."/>
        </authorList>
    </citation>
    <scope>NUCLEOTIDE SEQUENCE</scope>
    <source>
        <strain evidence="2">CBS 113979</strain>
    </source>
</reference>
<dbReference type="InterPro" id="IPR006674">
    <property type="entry name" value="HD_domain"/>
</dbReference>
<sequence>MASLEKVAYEQLIRNLIECKLPEKIATRMRTSRLCYAAYELAKKHLAEELFNHSVRVFCYANFIYETEKSHLKGPDRSVHTAQLLFVACLLHDIGTTEKFNGSARFEVEGADAAADLLRKEDIPEDDVREVWIAIATHTCAGIAERIGVFARLLRKGVVYDFRPSIRNKDEVMFQYAEVIERYFRRMEVEKVLGDAVVKQALNKPRKAPAASWPGCLVAAHNEDPDHQGVNPAF</sequence>
<evidence type="ECO:0000313" key="3">
    <source>
        <dbReference type="Proteomes" id="UP000800041"/>
    </source>
</evidence>
<dbReference type="SUPFAM" id="SSF109604">
    <property type="entry name" value="HD-domain/PDEase-like"/>
    <property type="match status" value="1"/>
</dbReference>
<evidence type="ECO:0000313" key="2">
    <source>
        <dbReference type="EMBL" id="KAF1988277.1"/>
    </source>
</evidence>
<dbReference type="AlphaFoldDB" id="A0A6G1H5E9"/>
<gene>
    <name evidence="2" type="ORF">K402DRAFT_392035</name>
</gene>
<proteinExistence type="predicted"/>
<feature type="domain" description="HD/PDEase" evidence="1">
    <location>
        <begin position="46"/>
        <end position="192"/>
    </location>
</feature>
<organism evidence="2 3">
    <name type="scientific">Aulographum hederae CBS 113979</name>
    <dbReference type="NCBI Taxonomy" id="1176131"/>
    <lineage>
        <taxon>Eukaryota</taxon>
        <taxon>Fungi</taxon>
        <taxon>Dikarya</taxon>
        <taxon>Ascomycota</taxon>
        <taxon>Pezizomycotina</taxon>
        <taxon>Dothideomycetes</taxon>
        <taxon>Pleosporomycetidae</taxon>
        <taxon>Aulographales</taxon>
        <taxon>Aulographaceae</taxon>
    </lineage>
</organism>
<dbReference type="GO" id="GO:0016787">
    <property type="term" value="F:hydrolase activity"/>
    <property type="evidence" value="ECO:0007669"/>
    <property type="project" value="UniProtKB-KW"/>
</dbReference>
<dbReference type="SMART" id="SM00471">
    <property type="entry name" value="HDc"/>
    <property type="match status" value="1"/>
</dbReference>
<keyword evidence="3" id="KW-1185">Reference proteome</keyword>
<keyword evidence="2" id="KW-0378">Hydrolase</keyword>
<dbReference type="PANTHER" id="PTHR35569">
    <property type="entry name" value="CYANAMIDE HYDRATASE DDI2-RELATED"/>
    <property type="match status" value="1"/>
</dbReference>
<dbReference type="InterPro" id="IPR003607">
    <property type="entry name" value="HD/PDEase_dom"/>
</dbReference>
<dbReference type="EMBL" id="ML977149">
    <property type="protein sequence ID" value="KAF1988277.1"/>
    <property type="molecule type" value="Genomic_DNA"/>
</dbReference>
<evidence type="ECO:0000259" key="1">
    <source>
        <dbReference type="SMART" id="SM00471"/>
    </source>
</evidence>
<protein>
    <submittedName>
        <fullName evidence="2">Metal dependent phosphohydrolase</fullName>
    </submittedName>
</protein>
<dbReference type="Proteomes" id="UP000800041">
    <property type="component" value="Unassembled WGS sequence"/>
</dbReference>